<sequence>MENVLSPVIGESVTVHIDDILVHATTMRKCAALESKVRQILRDHQILVNDEKSTPTSLEVDYCGFHYRHGTCTPIGKTEAIASWPTPTNQTSLRTFLGQTLMFRDNIPRLHAKQVTTFEFQSGQLGILCEYETQVPLQAHREQQRTVCLRGPSLDPPADGAGYGRLANMTLG</sequence>
<proteinExistence type="predicted"/>
<dbReference type="InterPro" id="IPR051320">
    <property type="entry name" value="Viral_Replic_Matur_Polypro"/>
</dbReference>
<protein>
    <recommendedName>
        <fullName evidence="3">Reverse transcriptase domain-containing protein</fullName>
    </recommendedName>
</protein>
<dbReference type="GeneID" id="54488872"/>
<dbReference type="RefSeq" id="XP_033605199.1">
    <property type="nucleotide sequence ID" value="XM_033747818.1"/>
</dbReference>
<evidence type="ECO:0008006" key="3">
    <source>
        <dbReference type="Google" id="ProtNLM"/>
    </source>
</evidence>
<reference evidence="1" key="1">
    <citation type="journal article" date="2020" name="Stud. Mycol.">
        <title>101 Dothideomycetes genomes: a test case for predicting lifestyles and emergence of pathogens.</title>
        <authorList>
            <person name="Haridas S."/>
            <person name="Albert R."/>
            <person name="Binder M."/>
            <person name="Bloem J."/>
            <person name="Labutti K."/>
            <person name="Salamov A."/>
            <person name="Andreopoulos B."/>
            <person name="Baker S."/>
            <person name="Barry K."/>
            <person name="Bills G."/>
            <person name="Bluhm B."/>
            <person name="Cannon C."/>
            <person name="Castanera R."/>
            <person name="Culley D."/>
            <person name="Daum C."/>
            <person name="Ezra D."/>
            <person name="Gonzalez J."/>
            <person name="Henrissat B."/>
            <person name="Kuo A."/>
            <person name="Liang C."/>
            <person name="Lipzen A."/>
            <person name="Lutzoni F."/>
            <person name="Magnuson J."/>
            <person name="Mondo S."/>
            <person name="Nolan M."/>
            <person name="Ohm R."/>
            <person name="Pangilinan J."/>
            <person name="Park H.-J."/>
            <person name="Ramirez L."/>
            <person name="Alfaro M."/>
            <person name="Sun H."/>
            <person name="Tritt A."/>
            <person name="Yoshinaga Y."/>
            <person name="Zwiers L.-H."/>
            <person name="Turgeon B."/>
            <person name="Goodwin S."/>
            <person name="Spatafora J."/>
            <person name="Crous P."/>
            <person name="Grigoriev I."/>
        </authorList>
    </citation>
    <scope>NUCLEOTIDE SEQUENCE</scope>
    <source>
        <strain evidence="1">CBS 121739</strain>
    </source>
</reference>
<organism evidence="1 2">
    <name type="scientific">Pseudovirgaria hyperparasitica</name>
    <dbReference type="NCBI Taxonomy" id="470096"/>
    <lineage>
        <taxon>Eukaryota</taxon>
        <taxon>Fungi</taxon>
        <taxon>Dikarya</taxon>
        <taxon>Ascomycota</taxon>
        <taxon>Pezizomycotina</taxon>
        <taxon>Dothideomycetes</taxon>
        <taxon>Dothideomycetes incertae sedis</taxon>
        <taxon>Acrospermales</taxon>
        <taxon>Acrospermaceae</taxon>
        <taxon>Pseudovirgaria</taxon>
    </lineage>
</organism>
<dbReference type="OrthoDB" id="2194544at2759"/>
<dbReference type="InterPro" id="IPR043502">
    <property type="entry name" value="DNA/RNA_pol_sf"/>
</dbReference>
<dbReference type="PANTHER" id="PTHR33064:SF37">
    <property type="entry name" value="RIBONUCLEASE H"/>
    <property type="match status" value="1"/>
</dbReference>
<dbReference type="AlphaFoldDB" id="A0A6A6WKP5"/>
<evidence type="ECO:0000313" key="1">
    <source>
        <dbReference type="EMBL" id="KAF2762748.1"/>
    </source>
</evidence>
<gene>
    <name evidence="1" type="ORF">EJ05DRAFT_506434</name>
</gene>
<keyword evidence="2" id="KW-1185">Reference proteome</keyword>
<dbReference type="Proteomes" id="UP000799437">
    <property type="component" value="Unassembled WGS sequence"/>
</dbReference>
<dbReference type="EMBL" id="ML996565">
    <property type="protein sequence ID" value="KAF2762748.1"/>
    <property type="molecule type" value="Genomic_DNA"/>
</dbReference>
<dbReference type="SUPFAM" id="SSF56672">
    <property type="entry name" value="DNA/RNA polymerases"/>
    <property type="match status" value="1"/>
</dbReference>
<name>A0A6A6WKP5_9PEZI</name>
<accession>A0A6A6WKP5</accession>
<dbReference type="InterPro" id="IPR043128">
    <property type="entry name" value="Rev_trsase/Diguanyl_cyclase"/>
</dbReference>
<dbReference type="PANTHER" id="PTHR33064">
    <property type="entry name" value="POL PROTEIN"/>
    <property type="match status" value="1"/>
</dbReference>
<dbReference type="Gene3D" id="3.30.70.270">
    <property type="match status" value="2"/>
</dbReference>
<evidence type="ECO:0000313" key="2">
    <source>
        <dbReference type="Proteomes" id="UP000799437"/>
    </source>
</evidence>